<name>X1UV17_9ZZZZ</name>
<dbReference type="InterPro" id="IPR001789">
    <property type="entry name" value="Sig_transdc_resp-reg_receiver"/>
</dbReference>
<dbReference type="SUPFAM" id="SSF52172">
    <property type="entry name" value="CheY-like"/>
    <property type="match status" value="1"/>
</dbReference>
<proteinExistence type="predicted"/>
<sequence>RDLLEISGYRVVTAANGRQALDDLEQERPDLIISDIMMPDVDGYQFHAQVQERPELIGVPFLFLTARGEKIDIRRGKALGVDDYITKPFDEEDLLITVRAKLSRWGDLRRQRDEEIAGLKLKILLALSHEFRTPLAYILNYTEMLEMDSGALSADEFRQFVQGIRKGAVRLNRLVEDFITLVELETGEAYNAYRLRRHQISDTCAWLRVIGRGYQAAAERRGLKLNLEVPKNLPAIMADETYLG</sequence>
<feature type="domain" description="Response regulatory" evidence="2">
    <location>
        <begin position="1"/>
        <end position="102"/>
    </location>
</feature>
<feature type="non-terminal residue" evidence="3">
    <location>
        <position position="244"/>
    </location>
</feature>
<dbReference type="PROSITE" id="PS50110">
    <property type="entry name" value="RESPONSE_REGULATORY"/>
    <property type="match status" value="1"/>
</dbReference>
<organism evidence="3">
    <name type="scientific">marine sediment metagenome</name>
    <dbReference type="NCBI Taxonomy" id="412755"/>
    <lineage>
        <taxon>unclassified sequences</taxon>
        <taxon>metagenomes</taxon>
        <taxon>ecological metagenomes</taxon>
    </lineage>
</organism>
<reference evidence="3" key="1">
    <citation type="journal article" date="2014" name="Front. Microbiol.">
        <title>High frequency of phylogenetically diverse reductive dehalogenase-homologous genes in deep subseafloor sedimentary metagenomes.</title>
        <authorList>
            <person name="Kawai M."/>
            <person name="Futagami T."/>
            <person name="Toyoda A."/>
            <person name="Takaki Y."/>
            <person name="Nishi S."/>
            <person name="Hori S."/>
            <person name="Arai W."/>
            <person name="Tsubouchi T."/>
            <person name="Morono Y."/>
            <person name="Uchiyama I."/>
            <person name="Ito T."/>
            <person name="Fujiyama A."/>
            <person name="Inagaki F."/>
            <person name="Takami H."/>
        </authorList>
    </citation>
    <scope>NUCLEOTIDE SEQUENCE</scope>
    <source>
        <strain evidence="3">Expedition CK06-06</strain>
    </source>
</reference>
<dbReference type="SMART" id="SM00388">
    <property type="entry name" value="HisKA"/>
    <property type="match status" value="1"/>
</dbReference>
<dbReference type="InterPro" id="IPR011006">
    <property type="entry name" value="CheY-like_superfamily"/>
</dbReference>
<feature type="non-terminal residue" evidence="3">
    <location>
        <position position="1"/>
    </location>
</feature>
<dbReference type="SUPFAM" id="SSF47384">
    <property type="entry name" value="Homodimeric domain of signal transducing histidine kinase"/>
    <property type="match status" value="1"/>
</dbReference>
<dbReference type="Gene3D" id="3.40.50.2300">
    <property type="match status" value="1"/>
</dbReference>
<dbReference type="SMART" id="SM00448">
    <property type="entry name" value="REC"/>
    <property type="match status" value="1"/>
</dbReference>
<dbReference type="CDD" id="cd00082">
    <property type="entry name" value="HisKA"/>
    <property type="match status" value="1"/>
</dbReference>
<evidence type="ECO:0000256" key="1">
    <source>
        <dbReference type="ARBA" id="ARBA00022553"/>
    </source>
</evidence>
<dbReference type="CDD" id="cd17574">
    <property type="entry name" value="REC_OmpR"/>
    <property type="match status" value="1"/>
</dbReference>
<dbReference type="EMBL" id="BARW01031512">
    <property type="protein sequence ID" value="GAJ03721.1"/>
    <property type="molecule type" value="Genomic_DNA"/>
</dbReference>
<dbReference type="InterPro" id="IPR036097">
    <property type="entry name" value="HisK_dim/P_sf"/>
</dbReference>
<protein>
    <recommendedName>
        <fullName evidence="2">Response regulatory domain-containing protein</fullName>
    </recommendedName>
</protein>
<dbReference type="Pfam" id="PF00512">
    <property type="entry name" value="HisKA"/>
    <property type="match status" value="1"/>
</dbReference>
<comment type="caution">
    <text evidence="3">The sequence shown here is derived from an EMBL/GenBank/DDBJ whole genome shotgun (WGS) entry which is preliminary data.</text>
</comment>
<dbReference type="GO" id="GO:0000155">
    <property type="term" value="F:phosphorelay sensor kinase activity"/>
    <property type="evidence" value="ECO:0007669"/>
    <property type="project" value="InterPro"/>
</dbReference>
<keyword evidence="1" id="KW-0597">Phosphoprotein</keyword>
<dbReference type="AlphaFoldDB" id="X1UV17"/>
<gene>
    <name evidence="3" type="ORF">S12H4_50105</name>
</gene>
<dbReference type="Pfam" id="PF00072">
    <property type="entry name" value="Response_reg"/>
    <property type="match status" value="1"/>
</dbReference>
<dbReference type="PANTHER" id="PTHR43547">
    <property type="entry name" value="TWO-COMPONENT HISTIDINE KINASE"/>
    <property type="match status" value="1"/>
</dbReference>
<evidence type="ECO:0000313" key="3">
    <source>
        <dbReference type="EMBL" id="GAJ03721.1"/>
    </source>
</evidence>
<evidence type="ECO:0000259" key="2">
    <source>
        <dbReference type="PROSITE" id="PS50110"/>
    </source>
</evidence>
<dbReference type="Gene3D" id="1.10.287.130">
    <property type="match status" value="1"/>
</dbReference>
<dbReference type="InterPro" id="IPR003661">
    <property type="entry name" value="HisK_dim/P_dom"/>
</dbReference>
<dbReference type="PANTHER" id="PTHR43547:SF2">
    <property type="entry name" value="HYBRID SIGNAL TRANSDUCTION HISTIDINE KINASE C"/>
    <property type="match status" value="1"/>
</dbReference>
<accession>X1UV17</accession>